<dbReference type="NCBIfam" id="TIGR02595">
    <property type="entry name" value="PEP_CTERM"/>
    <property type="match status" value="1"/>
</dbReference>
<sequence>MKKLALLAATALLTTTAHAGITQVFNVGALGSGPLKVENFEDGTFVSGISFTAPNGIQRMSSSSASGGVTTSGTMGLTTNMYGQAITMNFSTPASAIGLYFGNDDRCCSSGFTAYMDIFGTAGLLGTIGVAANMNDYVDQFLGFTSDQDVTRVTLRYGSGNVGLYHFIDDVTFGAAPSKIPEPTTLSMMAVALAGLGIARRKKA</sequence>
<feature type="chain" id="PRO_5032684602" evidence="1">
    <location>
        <begin position="20"/>
        <end position="204"/>
    </location>
</feature>
<accession>A0A848GA68</accession>
<evidence type="ECO:0000313" key="3">
    <source>
        <dbReference type="EMBL" id="NML29057.1"/>
    </source>
</evidence>
<reference evidence="3 4" key="1">
    <citation type="submission" date="2020-04" db="EMBL/GenBank/DDBJ databases">
        <title>Zoogloea sp. G-4-1-14 isolated from soil.</title>
        <authorList>
            <person name="Dahal R.H."/>
        </authorList>
    </citation>
    <scope>NUCLEOTIDE SEQUENCE [LARGE SCALE GENOMIC DNA]</scope>
    <source>
        <strain evidence="3 4">G-4-1-14</strain>
    </source>
</reference>
<keyword evidence="4" id="KW-1185">Reference proteome</keyword>
<dbReference type="Proteomes" id="UP000580043">
    <property type="component" value="Unassembled WGS sequence"/>
</dbReference>
<dbReference type="AlphaFoldDB" id="A0A848GA68"/>
<organism evidence="3 4">
    <name type="scientific">Zoogloea dura</name>
    <dbReference type="NCBI Taxonomy" id="2728840"/>
    <lineage>
        <taxon>Bacteria</taxon>
        <taxon>Pseudomonadati</taxon>
        <taxon>Pseudomonadota</taxon>
        <taxon>Betaproteobacteria</taxon>
        <taxon>Rhodocyclales</taxon>
        <taxon>Zoogloeaceae</taxon>
        <taxon>Zoogloea</taxon>
    </lineage>
</organism>
<feature type="signal peptide" evidence="1">
    <location>
        <begin position="1"/>
        <end position="19"/>
    </location>
</feature>
<evidence type="ECO:0000256" key="1">
    <source>
        <dbReference type="SAM" id="SignalP"/>
    </source>
</evidence>
<proteinExistence type="predicted"/>
<evidence type="ECO:0000259" key="2">
    <source>
        <dbReference type="Pfam" id="PF07589"/>
    </source>
</evidence>
<name>A0A848GA68_9RHOO</name>
<dbReference type="RefSeq" id="WP_169148552.1">
    <property type="nucleotide sequence ID" value="NZ_JABBGA010000047.1"/>
</dbReference>
<keyword evidence="1" id="KW-0732">Signal</keyword>
<protein>
    <submittedName>
        <fullName evidence="3">PEP-CTERM sorting domain-containing protein</fullName>
    </submittedName>
</protein>
<dbReference type="EMBL" id="JABBGA010000047">
    <property type="protein sequence ID" value="NML29057.1"/>
    <property type="molecule type" value="Genomic_DNA"/>
</dbReference>
<dbReference type="InterPro" id="IPR013424">
    <property type="entry name" value="Ice-binding_C"/>
</dbReference>
<gene>
    <name evidence="3" type="ORF">HHL15_25250</name>
</gene>
<dbReference type="Pfam" id="PF07589">
    <property type="entry name" value="PEP-CTERM"/>
    <property type="match status" value="1"/>
</dbReference>
<comment type="caution">
    <text evidence="3">The sequence shown here is derived from an EMBL/GenBank/DDBJ whole genome shotgun (WGS) entry which is preliminary data.</text>
</comment>
<evidence type="ECO:0000313" key="4">
    <source>
        <dbReference type="Proteomes" id="UP000580043"/>
    </source>
</evidence>
<feature type="domain" description="Ice-binding protein C-terminal" evidence="2">
    <location>
        <begin position="180"/>
        <end position="201"/>
    </location>
</feature>